<dbReference type="InterPro" id="IPR036388">
    <property type="entry name" value="WH-like_DNA-bd_sf"/>
</dbReference>
<feature type="domain" description="RRM" evidence="6">
    <location>
        <begin position="131"/>
        <end position="209"/>
    </location>
</feature>
<dbReference type="PRINTS" id="PR00302">
    <property type="entry name" value="LUPUSLA"/>
</dbReference>
<feature type="compositionally biased region" description="Gly residues" evidence="5">
    <location>
        <begin position="397"/>
        <end position="419"/>
    </location>
</feature>
<keyword evidence="2 4" id="KW-0694">RNA-binding</keyword>
<evidence type="ECO:0000313" key="8">
    <source>
        <dbReference type="EMBL" id="KAJ7098185.1"/>
    </source>
</evidence>
<keyword evidence="3" id="KW-0539">Nucleus</keyword>
<dbReference type="AlphaFoldDB" id="A0AAD6UEF5"/>
<dbReference type="InterPro" id="IPR000504">
    <property type="entry name" value="RRM_dom"/>
</dbReference>
<dbReference type="InterPro" id="IPR012677">
    <property type="entry name" value="Nucleotide-bd_a/b_plait_sf"/>
</dbReference>
<evidence type="ECO:0000256" key="2">
    <source>
        <dbReference type="ARBA" id="ARBA00022884"/>
    </source>
</evidence>
<dbReference type="InterPro" id="IPR036390">
    <property type="entry name" value="WH_DNA-bd_sf"/>
</dbReference>
<organism evidence="8 9">
    <name type="scientific">Mycena belliarum</name>
    <dbReference type="NCBI Taxonomy" id="1033014"/>
    <lineage>
        <taxon>Eukaryota</taxon>
        <taxon>Fungi</taxon>
        <taxon>Dikarya</taxon>
        <taxon>Basidiomycota</taxon>
        <taxon>Agaricomycotina</taxon>
        <taxon>Agaricomycetes</taxon>
        <taxon>Agaricomycetidae</taxon>
        <taxon>Agaricales</taxon>
        <taxon>Marasmiineae</taxon>
        <taxon>Mycenaceae</taxon>
        <taxon>Mycena</taxon>
    </lineage>
</organism>
<dbReference type="Gene3D" id="1.10.10.10">
    <property type="entry name" value="Winged helix-like DNA-binding domain superfamily/Winged helix DNA-binding domain"/>
    <property type="match status" value="1"/>
</dbReference>
<dbReference type="Gene3D" id="3.30.70.330">
    <property type="match status" value="2"/>
</dbReference>
<dbReference type="Proteomes" id="UP001222325">
    <property type="component" value="Unassembled WGS sequence"/>
</dbReference>
<feature type="region of interest" description="Disordered" evidence="5">
    <location>
        <begin position="1"/>
        <end position="36"/>
    </location>
</feature>
<dbReference type="GO" id="GO:0006396">
    <property type="term" value="P:RNA processing"/>
    <property type="evidence" value="ECO:0007669"/>
    <property type="project" value="InterPro"/>
</dbReference>
<dbReference type="InterPro" id="IPR035979">
    <property type="entry name" value="RBD_domain_sf"/>
</dbReference>
<dbReference type="GO" id="GO:0003729">
    <property type="term" value="F:mRNA binding"/>
    <property type="evidence" value="ECO:0007669"/>
    <property type="project" value="TreeGrafter"/>
</dbReference>
<gene>
    <name evidence="8" type="ORF">B0H15DRAFT_824526</name>
</gene>
<dbReference type="InterPro" id="IPR002344">
    <property type="entry name" value="Lupus_La"/>
</dbReference>
<dbReference type="GO" id="GO:1990904">
    <property type="term" value="C:ribonucleoprotein complex"/>
    <property type="evidence" value="ECO:0007669"/>
    <property type="project" value="InterPro"/>
</dbReference>
<dbReference type="Pfam" id="PF05383">
    <property type="entry name" value="La"/>
    <property type="match status" value="1"/>
</dbReference>
<keyword evidence="9" id="KW-1185">Reference proteome</keyword>
<evidence type="ECO:0000256" key="3">
    <source>
        <dbReference type="ARBA" id="ARBA00023242"/>
    </source>
</evidence>
<dbReference type="CDD" id="cd12291">
    <property type="entry name" value="RRM1_La"/>
    <property type="match status" value="1"/>
</dbReference>
<evidence type="ECO:0008006" key="10">
    <source>
        <dbReference type="Google" id="ProtNLM"/>
    </source>
</evidence>
<evidence type="ECO:0000256" key="5">
    <source>
        <dbReference type="SAM" id="MobiDB-lite"/>
    </source>
</evidence>
<comment type="caution">
    <text evidence="8">The sequence shown here is derived from an EMBL/GenBank/DDBJ whole genome shotgun (WGS) entry which is preliminary data.</text>
</comment>
<evidence type="ECO:0000313" key="9">
    <source>
        <dbReference type="Proteomes" id="UP001222325"/>
    </source>
</evidence>
<accession>A0AAD6UEF5</accession>
<reference evidence="8" key="1">
    <citation type="submission" date="2023-03" db="EMBL/GenBank/DDBJ databases">
        <title>Massive genome expansion in bonnet fungi (Mycena s.s.) driven by repeated elements and novel gene families across ecological guilds.</title>
        <authorList>
            <consortium name="Lawrence Berkeley National Laboratory"/>
            <person name="Harder C.B."/>
            <person name="Miyauchi S."/>
            <person name="Viragh M."/>
            <person name="Kuo A."/>
            <person name="Thoen E."/>
            <person name="Andreopoulos B."/>
            <person name="Lu D."/>
            <person name="Skrede I."/>
            <person name="Drula E."/>
            <person name="Henrissat B."/>
            <person name="Morin E."/>
            <person name="Kohler A."/>
            <person name="Barry K."/>
            <person name="LaButti K."/>
            <person name="Morin E."/>
            <person name="Salamov A."/>
            <person name="Lipzen A."/>
            <person name="Mereny Z."/>
            <person name="Hegedus B."/>
            <person name="Baldrian P."/>
            <person name="Stursova M."/>
            <person name="Weitz H."/>
            <person name="Taylor A."/>
            <person name="Grigoriev I.V."/>
            <person name="Nagy L.G."/>
            <person name="Martin F."/>
            <person name="Kauserud H."/>
        </authorList>
    </citation>
    <scope>NUCLEOTIDE SEQUENCE</scope>
    <source>
        <strain evidence="8">CBHHK173m</strain>
    </source>
</reference>
<dbReference type="PROSITE" id="PS50102">
    <property type="entry name" value="RRM"/>
    <property type="match status" value="1"/>
</dbReference>
<feature type="region of interest" description="Disordered" evidence="5">
    <location>
        <begin position="390"/>
        <end position="513"/>
    </location>
</feature>
<dbReference type="CDD" id="cd08029">
    <property type="entry name" value="LA_like_fungal"/>
    <property type="match status" value="1"/>
</dbReference>
<dbReference type="SMART" id="SM00715">
    <property type="entry name" value="LA"/>
    <property type="match status" value="1"/>
</dbReference>
<feature type="compositionally biased region" description="Basic and acidic residues" evidence="5">
    <location>
        <begin position="449"/>
        <end position="458"/>
    </location>
</feature>
<dbReference type="SUPFAM" id="SSF54928">
    <property type="entry name" value="RNA-binding domain, RBD"/>
    <property type="match status" value="1"/>
</dbReference>
<dbReference type="GO" id="GO:0005634">
    <property type="term" value="C:nucleus"/>
    <property type="evidence" value="ECO:0007669"/>
    <property type="project" value="UniProtKB-SubCell"/>
</dbReference>
<proteinExistence type="predicted"/>
<feature type="domain" description="HTH La-type RNA-binding" evidence="7">
    <location>
        <begin position="33"/>
        <end position="126"/>
    </location>
</feature>
<sequence length="513" mass="54813">MVDESSTAPVDGAMPETAKPAVETSPVISSTLDPEDAGTMQKAARQIEFYFADSNLPYDKFMWTLHTKTPDHWVPIATVASFKRMRDFSSLGNEWVARALREHSTQLAVDADGVNVRRTTEVQEPKDQFERSVYAKGFPEENETLQARIEAFFEQYGPTNAVRMRRDMDKKFKSSVFAEFTSHATTVAFLATSPPPAFEGSSLLVMSKEDYCAMKIKEKGLTGKAADTRKSLYSVGRKFDAFREMASGKKPAGKGAAEKEEEKEVFLEFMGSTIPIQRGEDGVGSVNEADIPLVKGATMRFEGVDTEAKVIFNDIKAPLKEKFGRPPFIKHSTGASAGLVGFHKALTEEEIQFVKATVPKLGDREVVWDLAGEDEEKQFQIERAQGAARAALEQAMGSGGRGRGGARGGRGGRGGGGGRGGRDRDGGRGRGGGRGHGGRGGRGGGRGRGGGDRGEGRGSAENGGDDAATGEKRKRAVEPDGGPDVGVRGKGAPPIVASAKKAKVEGNGEAMES</sequence>
<dbReference type="EMBL" id="JARJCN010000009">
    <property type="protein sequence ID" value="KAJ7098185.1"/>
    <property type="molecule type" value="Genomic_DNA"/>
</dbReference>
<comment type="subcellular location">
    <subcellularLocation>
        <location evidence="1">Nucleus</location>
    </subcellularLocation>
</comment>
<dbReference type="InterPro" id="IPR006630">
    <property type="entry name" value="La_HTH"/>
</dbReference>
<dbReference type="PROSITE" id="PS50961">
    <property type="entry name" value="HTH_LA"/>
    <property type="match status" value="1"/>
</dbReference>
<dbReference type="SUPFAM" id="SSF46785">
    <property type="entry name" value="Winged helix' DNA-binding domain"/>
    <property type="match status" value="1"/>
</dbReference>
<name>A0AAD6UEF5_9AGAR</name>
<dbReference type="PANTHER" id="PTHR22792:SF140">
    <property type="entry name" value="ACHILLES, ISOFORM A"/>
    <property type="match status" value="1"/>
</dbReference>
<evidence type="ECO:0000259" key="6">
    <source>
        <dbReference type="PROSITE" id="PS50102"/>
    </source>
</evidence>
<evidence type="ECO:0000256" key="1">
    <source>
        <dbReference type="ARBA" id="ARBA00004123"/>
    </source>
</evidence>
<evidence type="ECO:0000259" key="7">
    <source>
        <dbReference type="PROSITE" id="PS50961"/>
    </source>
</evidence>
<protein>
    <recommendedName>
        <fullName evidence="10">HTH La-type RNA-binding domain-containing protein</fullName>
    </recommendedName>
</protein>
<dbReference type="PANTHER" id="PTHR22792">
    <property type="entry name" value="LUPUS LA PROTEIN-RELATED"/>
    <property type="match status" value="1"/>
</dbReference>
<dbReference type="InterPro" id="IPR045180">
    <property type="entry name" value="La_dom_prot"/>
</dbReference>
<evidence type="ECO:0000256" key="4">
    <source>
        <dbReference type="PROSITE-ProRule" id="PRU00332"/>
    </source>
</evidence>